<proteinExistence type="predicted"/>
<dbReference type="InterPro" id="IPR036188">
    <property type="entry name" value="FAD/NAD-bd_sf"/>
</dbReference>
<dbReference type="Gene3D" id="3.90.700.10">
    <property type="entry name" value="Succinate dehydrogenase/fumarate reductase flavoprotein, catalytic domain"/>
    <property type="match status" value="1"/>
</dbReference>
<evidence type="ECO:0000256" key="4">
    <source>
        <dbReference type="ARBA" id="ARBA00023002"/>
    </source>
</evidence>
<name>A0A0G3B2T1_SALTM</name>
<dbReference type="InterPro" id="IPR003953">
    <property type="entry name" value="FAD-dep_OxRdtase_2_FAD-bd"/>
</dbReference>
<dbReference type="EMBL" id="KP899806">
    <property type="protein sequence ID" value="AKJ20398.1"/>
    <property type="molecule type" value="Genomic_DNA"/>
</dbReference>
<dbReference type="NCBIfam" id="NF006130">
    <property type="entry name" value="PRK08274.1"/>
    <property type="match status" value="1"/>
</dbReference>
<evidence type="ECO:0000259" key="5">
    <source>
        <dbReference type="Pfam" id="PF00890"/>
    </source>
</evidence>
<dbReference type="GO" id="GO:0016491">
    <property type="term" value="F:oxidoreductase activity"/>
    <property type="evidence" value="ECO:0007669"/>
    <property type="project" value="UniProtKB-KW"/>
</dbReference>
<comment type="cofactor">
    <cofactor evidence="1">
        <name>FAD</name>
        <dbReference type="ChEBI" id="CHEBI:57692"/>
    </cofactor>
</comment>
<feature type="domain" description="FAD-dependent oxidoreductase 2 FAD-binding" evidence="5">
    <location>
        <begin position="3"/>
        <end position="429"/>
    </location>
</feature>
<evidence type="ECO:0000313" key="6">
    <source>
        <dbReference type="EMBL" id="AKJ20398.1"/>
    </source>
</evidence>
<evidence type="ECO:0000256" key="3">
    <source>
        <dbReference type="ARBA" id="ARBA00022827"/>
    </source>
</evidence>
<dbReference type="Pfam" id="PF00890">
    <property type="entry name" value="FAD_binding_2"/>
    <property type="match status" value="1"/>
</dbReference>
<dbReference type="AlphaFoldDB" id="A0A0G3B2T1"/>
<geneLocation type="plasmid" evidence="6">
    <name>pB71</name>
</geneLocation>
<keyword evidence="3" id="KW-0274">FAD</keyword>
<keyword evidence="4" id="KW-0560">Oxidoreductase</keyword>
<dbReference type="InterPro" id="IPR027477">
    <property type="entry name" value="Succ_DH/fumarate_Rdtase_cat_sf"/>
</dbReference>
<evidence type="ECO:0000256" key="2">
    <source>
        <dbReference type="ARBA" id="ARBA00022630"/>
    </source>
</evidence>
<reference evidence="6" key="1">
    <citation type="submission" date="2015-03" db="EMBL/GenBank/DDBJ databases">
        <title>Complete genome sequences of four Salmonella Typhimurium IncHI1 plasmids and their characteristics.</title>
        <authorList>
            <person name="Kubasova T."/>
            <person name="Matiasovicova J."/>
            <person name="Cejkova D."/>
            <person name="Sekelova Z."/>
            <person name="Polansky O."/>
            <person name="Medvecky M."/>
            <person name="Rychlik I."/>
            <person name="Juricova H."/>
        </authorList>
    </citation>
    <scope>NUCLEOTIDE SEQUENCE</scope>
    <source>
        <strain evidence="6">B71</strain>
        <plasmid evidence="6">pB71</plasmid>
    </source>
</reference>
<organism evidence="6">
    <name type="scientific">Salmonella typhimurium</name>
    <dbReference type="NCBI Taxonomy" id="90371"/>
    <lineage>
        <taxon>Bacteria</taxon>
        <taxon>Pseudomonadati</taxon>
        <taxon>Pseudomonadota</taxon>
        <taxon>Gammaproteobacteria</taxon>
        <taxon>Enterobacterales</taxon>
        <taxon>Enterobacteriaceae</taxon>
        <taxon>Salmonella</taxon>
    </lineage>
</organism>
<dbReference type="NCBIfam" id="TIGR02485">
    <property type="entry name" value="CobZ_N-term"/>
    <property type="match status" value="1"/>
</dbReference>
<dbReference type="SUPFAM" id="SSF56425">
    <property type="entry name" value="Succinate dehydrogenase/fumarate reductase flavoprotein, catalytic domain"/>
    <property type="match status" value="1"/>
</dbReference>
<protein>
    <submittedName>
        <fullName evidence="6">Precorrin 3B synthase CobZ</fullName>
    </submittedName>
</protein>
<dbReference type="SUPFAM" id="SSF51905">
    <property type="entry name" value="FAD/NAD(P)-binding domain"/>
    <property type="match status" value="1"/>
</dbReference>
<evidence type="ECO:0000256" key="1">
    <source>
        <dbReference type="ARBA" id="ARBA00001974"/>
    </source>
</evidence>
<dbReference type="PANTHER" id="PTHR43400">
    <property type="entry name" value="FUMARATE REDUCTASE"/>
    <property type="match status" value="1"/>
</dbReference>
<sequence length="467" mass="51125">MVDVLVIGGGNAALCAALTAREAGASVLLLEAAPREWRGGNSQHTRNLRCMHDAPQDVLVESYPEEEFWQDLWRVTEGNTNEALARLVIRTSSQCRDWMRKHGVNFQPPLSGALHVARTNAFFMGGGKALVNAYYRSAEKLGVQIRYSTPVQALELHNGKFVAALAGHERIEAKACVLAAGGFESNREWLRDAWGENTRGEWPADNFLIRGTRFNQGVLLKFMINAGADIIGDPSQSHCVAIDARAPLYDGGICTRVDCVSLGVVVNRDAERFYDEGEDFWPKRYAIWGRLVAHQPGQIGYSIIDSKAIGHFMPPVFPGAQANTLRDLARQLGLDPEHFTHTVEHYNQACQLGQFDHTKLDNCATQGLTPPKTHWARPIDTPPYYGYALRPGITFTYLGLKVNEHAAVHFAGTPSCNLFVAGEMMAGNVLGKGYTAGVGMSIGTTFGRIAGKEAAQAARKEAHHEAA</sequence>
<dbReference type="InterPro" id="IPR050315">
    <property type="entry name" value="FAD-oxidoreductase_2"/>
</dbReference>
<dbReference type="Gene3D" id="3.50.50.60">
    <property type="entry name" value="FAD/NAD(P)-binding domain"/>
    <property type="match status" value="1"/>
</dbReference>
<keyword evidence="6" id="KW-0614">Plasmid</keyword>
<keyword evidence="2" id="KW-0285">Flavoprotein</keyword>
<dbReference type="RefSeq" id="WP_050153618.1">
    <property type="nucleotide sequence ID" value="NZ_JBITAZ010000011.1"/>
</dbReference>
<dbReference type="PANTHER" id="PTHR43400:SF7">
    <property type="entry name" value="FAD-DEPENDENT OXIDOREDUCTASE 2 FAD BINDING DOMAIN-CONTAINING PROTEIN"/>
    <property type="match status" value="1"/>
</dbReference>
<accession>A0A0G3B2T1</accession>
<gene>
    <name evidence="6" type="primary">cobZ</name>
</gene>
<dbReference type="InterPro" id="IPR012831">
    <property type="entry name" value="CobZ"/>
</dbReference>